<evidence type="ECO:0000313" key="2">
    <source>
        <dbReference type="Proteomes" id="UP000814033"/>
    </source>
</evidence>
<comment type="caution">
    <text evidence="1">The sequence shown here is derived from an EMBL/GenBank/DDBJ whole genome shotgun (WGS) entry which is preliminary data.</text>
</comment>
<accession>A0ACB8RC25</accession>
<proteinExistence type="predicted"/>
<keyword evidence="2" id="KW-1185">Reference proteome</keyword>
<sequence length="121" mass="13230">MCSGTRTHRGFVAVRNEALRNDAPARATRALRSRRHQFVSQHHPCIVALVTSVGSQIAFVDALWPYDPSWTESLRRARSARGSPRSPPKPPSPNCNAPNPLARYASIDLTAPKMKTGGVCV</sequence>
<protein>
    <submittedName>
        <fullName evidence="1">Uncharacterized protein</fullName>
    </submittedName>
</protein>
<reference evidence="1" key="2">
    <citation type="journal article" date="2022" name="New Phytol.">
        <title>Evolutionary transition to the ectomycorrhizal habit in the genomes of a hyperdiverse lineage of mushroom-forming fungi.</title>
        <authorList>
            <person name="Looney B."/>
            <person name="Miyauchi S."/>
            <person name="Morin E."/>
            <person name="Drula E."/>
            <person name="Courty P.E."/>
            <person name="Kohler A."/>
            <person name="Kuo A."/>
            <person name="LaButti K."/>
            <person name="Pangilinan J."/>
            <person name="Lipzen A."/>
            <person name="Riley R."/>
            <person name="Andreopoulos W."/>
            <person name="He G."/>
            <person name="Johnson J."/>
            <person name="Nolan M."/>
            <person name="Tritt A."/>
            <person name="Barry K.W."/>
            <person name="Grigoriev I.V."/>
            <person name="Nagy L.G."/>
            <person name="Hibbett D."/>
            <person name="Henrissat B."/>
            <person name="Matheny P.B."/>
            <person name="Labbe J."/>
            <person name="Martin F.M."/>
        </authorList>
    </citation>
    <scope>NUCLEOTIDE SEQUENCE</scope>
    <source>
        <strain evidence="1">FP105234-sp</strain>
    </source>
</reference>
<organism evidence="1 2">
    <name type="scientific">Auriscalpium vulgare</name>
    <dbReference type="NCBI Taxonomy" id="40419"/>
    <lineage>
        <taxon>Eukaryota</taxon>
        <taxon>Fungi</taxon>
        <taxon>Dikarya</taxon>
        <taxon>Basidiomycota</taxon>
        <taxon>Agaricomycotina</taxon>
        <taxon>Agaricomycetes</taxon>
        <taxon>Russulales</taxon>
        <taxon>Auriscalpiaceae</taxon>
        <taxon>Auriscalpium</taxon>
    </lineage>
</organism>
<name>A0ACB8RC25_9AGAM</name>
<reference evidence="1" key="1">
    <citation type="submission" date="2021-02" db="EMBL/GenBank/DDBJ databases">
        <authorList>
            <consortium name="DOE Joint Genome Institute"/>
            <person name="Ahrendt S."/>
            <person name="Looney B.P."/>
            <person name="Miyauchi S."/>
            <person name="Morin E."/>
            <person name="Drula E."/>
            <person name="Courty P.E."/>
            <person name="Chicoki N."/>
            <person name="Fauchery L."/>
            <person name="Kohler A."/>
            <person name="Kuo A."/>
            <person name="Labutti K."/>
            <person name="Pangilinan J."/>
            <person name="Lipzen A."/>
            <person name="Riley R."/>
            <person name="Andreopoulos W."/>
            <person name="He G."/>
            <person name="Johnson J."/>
            <person name="Barry K.W."/>
            <person name="Grigoriev I.V."/>
            <person name="Nagy L."/>
            <person name="Hibbett D."/>
            <person name="Henrissat B."/>
            <person name="Matheny P.B."/>
            <person name="Labbe J."/>
            <person name="Martin F."/>
        </authorList>
    </citation>
    <scope>NUCLEOTIDE SEQUENCE</scope>
    <source>
        <strain evidence="1">FP105234-sp</strain>
    </source>
</reference>
<gene>
    <name evidence="1" type="ORF">FA95DRAFT_694453</name>
</gene>
<dbReference type="Proteomes" id="UP000814033">
    <property type="component" value="Unassembled WGS sequence"/>
</dbReference>
<evidence type="ECO:0000313" key="1">
    <source>
        <dbReference type="EMBL" id="KAI0041427.1"/>
    </source>
</evidence>
<dbReference type="EMBL" id="MU276123">
    <property type="protein sequence ID" value="KAI0041427.1"/>
    <property type="molecule type" value="Genomic_DNA"/>
</dbReference>